<evidence type="ECO:0000256" key="5">
    <source>
        <dbReference type="ARBA" id="ARBA00023077"/>
    </source>
</evidence>
<feature type="domain" description="TonB-dependent receptor plug" evidence="12">
    <location>
        <begin position="114"/>
        <end position="229"/>
    </location>
</feature>
<keyword evidence="13" id="KW-0675">Receptor</keyword>
<evidence type="ECO:0000259" key="11">
    <source>
        <dbReference type="Pfam" id="PF00593"/>
    </source>
</evidence>
<feature type="chain" id="PRO_5022074895" evidence="10">
    <location>
        <begin position="22"/>
        <end position="970"/>
    </location>
</feature>
<dbReference type="Pfam" id="PF07715">
    <property type="entry name" value="Plug"/>
    <property type="match status" value="1"/>
</dbReference>
<proteinExistence type="inferred from homology"/>
<dbReference type="FunFam" id="2.60.40.1120:FF:000003">
    <property type="entry name" value="Outer membrane protein Omp121"/>
    <property type="match status" value="1"/>
</dbReference>
<dbReference type="SUPFAM" id="SSF56935">
    <property type="entry name" value="Porins"/>
    <property type="match status" value="1"/>
</dbReference>
<keyword evidence="6 8" id="KW-0472">Membrane</keyword>
<dbReference type="Gene3D" id="2.60.40.1120">
    <property type="entry name" value="Carboxypeptidase-like, regulatory domain"/>
    <property type="match status" value="1"/>
</dbReference>
<dbReference type="GO" id="GO:0009279">
    <property type="term" value="C:cell outer membrane"/>
    <property type="evidence" value="ECO:0007669"/>
    <property type="project" value="UniProtKB-SubCell"/>
</dbReference>
<evidence type="ECO:0000256" key="4">
    <source>
        <dbReference type="ARBA" id="ARBA00022692"/>
    </source>
</evidence>
<dbReference type="Gene3D" id="2.170.130.10">
    <property type="entry name" value="TonB-dependent receptor, plug domain"/>
    <property type="match status" value="1"/>
</dbReference>
<dbReference type="Proteomes" id="UP000319209">
    <property type="component" value="Chromosome"/>
</dbReference>
<dbReference type="InterPro" id="IPR023997">
    <property type="entry name" value="TonB-dep_OMP_SusC/RagA_CS"/>
</dbReference>
<reference evidence="13 14" key="1">
    <citation type="submission" date="2019-07" db="EMBL/GenBank/DDBJ databases">
        <title>Genome sequencing for Formosa sp. PS13.</title>
        <authorList>
            <person name="Park S.-J."/>
        </authorList>
    </citation>
    <scope>NUCLEOTIDE SEQUENCE [LARGE SCALE GENOMIC DNA]</scope>
    <source>
        <strain evidence="13 14">PS13</strain>
    </source>
</reference>
<dbReference type="RefSeq" id="WP_143380450.1">
    <property type="nucleotide sequence ID" value="NZ_CP041637.1"/>
</dbReference>
<sequence>MKTFLNSLLLALFFAPALVLAQTTVTGNVSEDTSNLPIPGVNIIVQGTRTGTATDFDGNYSLKVNEGDILEFSFIGYKSQNITYTGQTTLNVKLTEDTAVLDEVVVIGYGSVKKEDLTGAVDMVNSDDFNDGPVLSAQQLISGKVAGVSVTSGGGAPGEGQNIVIRGQGSLSLEGTPLYVIDGFPIDNGSVGGSRNPLNFINPGDIESMVVLKDASATAIYGSRAANGVILITTKKGKDSGFKFSLTSSATVSTPINKVDVMSAEQFTSLIQETGTAENIALLGSSNTDWQDEIYSNAYGSDHAFSAIGNAFGVPIRASIGYSDQDGILKNDNLTRTTGALNLKPSFLDNHLKLDLNARGMYTENTFANQDAIGAAIDFDPTQSVYDENSKYGGYFSWIDPNTGNKPSLAPTNPVALLDLVDDTSEVRRLVANAKVDYNLHFFEDLTATVNIGIDKQNSHGRTVTSELIPTPDETWNGSRTSYTQEATNKLFDAYVTYDKEINENNLTAVAGYSYQSFEYNNYSYDSEDEEDGVDYEFIDKSKNVLLSYFGRLNYSINDKYLITASLRADASSKLNPDDRWGYFPSAALAWNINKESFLENVSSINELKLRLGYGEVGNVNGLGDYKFITSYTGSQSTANYQFGDSFYQTYRPSALNEDLRWEVAQTLNIGIDYAFFSRRISGSLNVYSKKTKDLISNSFVDPFTNFGNQIEANIGDMENKGIEFNLNVIPVRNDNFEWSLGYNISFNDNEITNLPDQQFVGGISGGTGNTVQTHVEGEAPYSFLVYQQVYDSSGTPIEGAYVDRNGDNVINEDDKYINHDPYADVIMGLNTNLSYKKWDLAIVTRANIGNYIYDNVASRAGTLNRATENGILTNLHTDYYDTGFQSLTDNGLLSDHYVKDASFFKVDNITLGYTLTEAIKNTTFRFYGSVQNVLTVTDYDGLDPEVYGGIDNNFYPRPRTYVLGVNIDF</sequence>
<dbReference type="InterPro" id="IPR037066">
    <property type="entry name" value="Plug_dom_sf"/>
</dbReference>
<dbReference type="InterPro" id="IPR012910">
    <property type="entry name" value="Plug_dom"/>
</dbReference>
<dbReference type="InterPro" id="IPR036942">
    <property type="entry name" value="Beta-barrel_TonB_sf"/>
</dbReference>
<evidence type="ECO:0000256" key="2">
    <source>
        <dbReference type="ARBA" id="ARBA00022448"/>
    </source>
</evidence>
<accession>A0A516GPT9</accession>
<comment type="similarity">
    <text evidence="8 9">Belongs to the TonB-dependent receptor family.</text>
</comment>
<dbReference type="PROSITE" id="PS52016">
    <property type="entry name" value="TONB_DEPENDENT_REC_3"/>
    <property type="match status" value="1"/>
</dbReference>
<evidence type="ECO:0000256" key="7">
    <source>
        <dbReference type="ARBA" id="ARBA00023237"/>
    </source>
</evidence>
<feature type="domain" description="TonB-dependent receptor-like beta-barrel" evidence="11">
    <location>
        <begin position="385"/>
        <end position="934"/>
    </location>
</feature>
<dbReference type="EMBL" id="CP041637">
    <property type="protein sequence ID" value="QDO93548.1"/>
    <property type="molecule type" value="Genomic_DNA"/>
</dbReference>
<dbReference type="SUPFAM" id="SSF49464">
    <property type="entry name" value="Carboxypeptidase regulatory domain-like"/>
    <property type="match status" value="1"/>
</dbReference>
<dbReference type="AlphaFoldDB" id="A0A516GPT9"/>
<evidence type="ECO:0000259" key="12">
    <source>
        <dbReference type="Pfam" id="PF07715"/>
    </source>
</evidence>
<keyword evidence="4 8" id="KW-0812">Transmembrane</keyword>
<organism evidence="13 14">
    <name type="scientific">Formosa sediminum</name>
    <dbReference type="NCBI Taxonomy" id="2594004"/>
    <lineage>
        <taxon>Bacteria</taxon>
        <taxon>Pseudomonadati</taxon>
        <taxon>Bacteroidota</taxon>
        <taxon>Flavobacteriia</taxon>
        <taxon>Flavobacteriales</taxon>
        <taxon>Flavobacteriaceae</taxon>
        <taxon>Formosa</taxon>
    </lineage>
</organism>
<dbReference type="Pfam" id="PF00593">
    <property type="entry name" value="TonB_dep_Rec_b-barrel"/>
    <property type="match status" value="1"/>
</dbReference>
<evidence type="ECO:0000256" key="3">
    <source>
        <dbReference type="ARBA" id="ARBA00022452"/>
    </source>
</evidence>
<evidence type="ECO:0000256" key="6">
    <source>
        <dbReference type="ARBA" id="ARBA00023136"/>
    </source>
</evidence>
<dbReference type="Pfam" id="PF13715">
    <property type="entry name" value="CarbopepD_reg_2"/>
    <property type="match status" value="1"/>
</dbReference>
<keyword evidence="2 8" id="KW-0813">Transport</keyword>
<dbReference type="InterPro" id="IPR008969">
    <property type="entry name" value="CarboxyPept-like_regulatory"/>
</dbReference>
<dbReference type="InterPro" id="IPR000531">
    <property type="entry name" value="Beta-barrel_TonB"/>
</dbReference>
<protein>
    <submittedName>
        <fullName evidence="13">TonB-dependent receptor</fullName>
    </submittedName>
</protein>
<evidence type="ECO:0000256" key="8">
    <source>
        <dbReference type="PROSITE-ProRule" id="PRU01360"/>
    </source>
</evidence>
<evidence type="ECO:0000313" key="14">
    <source>
        <dbReference type="Proteomes" id="UP000319209"/>
    </source>
</evidence>
<keyword evidence="14" id="KW-1185">Reference proteome</keyword>
<dbReference type="KEGG" id="fop:FNB79_06010"/>
<dbReference type="NCBIfam" id="TIGR04057">
    <property type="entry name" value="SusC_RagA_signa"/>
    <property type="match status" value="1"/>
</dbReference>
<comment type="subcellular location">
    <subcellularLocation>
        <location evidence="1 8">Cell outer membrane</location>
        <topology evidence="1 8">Multi-pass membrane protein</topology>
    </subcellularLocation>
</comment>
<keyword evidence="5 9" id="KW-0798">TonB box</keyword>
<evidence type="ECO:0000256" key="9">
    <source>
        <dbReference type="RuleBase" id="RU003357"/>
    </source>
</evidence>
<dbReference type="NCBIfam" id="TIGR04056">
    <property type="entry name" value="OMP_RagA_SusC"/>
    <property type="match status" value="1"/>
</dbReference>
<keyword evidence="10" id="KW-0732">Signal</keyword>
<dbReference type="InterPro" id="IPR023996">
    <property type="entry name" value="TonB-dep_OMP_SusC/RagA"/>
</dbReference>
<keyword evidence="3 8" id="KW-1134">Transmembrane beta strand</keyword>
<evidence type="ECO:0000256" key="10">
    <source>
        <dbReference type="SAM" id="SignalP"/>
    </source>
</evidence>
<evidence type="ECO:0000256" key="1">
    <source>
        <dbReference type="ARBA" id="ARBA00004571"/>
    </source>
</evidence>
<name>A0A516GPT9_9FLAO</name>
<feature type="signal peptide" evidence="10">
    <location>
        <begin position="1"/>
        <end position="21"/>
    </location>
</feature>
<dbReference type="OrthoDB" id="9768177at2"/>
<dbReference type="InterPro" id="IPR039426">
    <property type="entry name" value="TonB-dep_rcpt-like"/>
</dbReference>
<evidence type="ECO:0000313" key="13">
    <source>
        <dbReference type="EMBL" id="QDO93548.1"/>
    </source>
</evidence>
<gene>
    <name evidence="13" type="ORF">FNB79_06010</name>
</gene>
<dbReference type="FunFam" id="2.170.130.10:FF:000008">
    <property type="entry name" value="SusC/RagA family TonB-linked outer membrane protein"/>
    <property type="match status" value="1"/>
</dbReference>
<dbReference type="Gene3D" id="2.40.170.20">
    <property type="entry name" value="TonB-dependent receptor, beta-barrel domain"/>
    <property type="match status" value="1"/>
</dbReference>
<keyword evidence="7 8" id="KW-0998">Cell outer membrane</keyword>